<keyword evidence="3" id="KW-0133">Cell shape</keyword>
<dbReference type="EMBL" id="FPHC01000067">
    <property type="protein sequence ID" value="SFV62707.1"/>
    <property type="molecule type" value="Genomic_DNA"/>
</dbReference>
<dbReference type="Pfam" id="PF03734">
    <property type="entry name" value="YkuD"/>
    <property type="match status" value="1"/>
</dbReference>
<dbReference type="GO" id="GO:0071972">
    <property type="term" value="F:peptidoglycan L,D-transpeptidase activity"/>
    <property type="evidence" value="ECO:0007669"/>
    <property type="project" value="TreeGrafter"/>
</dbReference>
<dbReference type="Gene3D" id="2.40.440.10">
    <property type="entry name" value="L,D-transpeptidase catalytic domain-like"/>
    <property type="match status" value="1"/>
</dbReference>
<dbReference type="GO" id="GO:0071555">
    <property type="term" value="P:cell wall organization"/>
    <property type="evidence" value="ECO:0007669"/>
    <property type="project" value="UniProtKB-KW"/>
</dbReference>
<reference evidence="7" key="1">
    <citation type="submission" date="2016-10" db="EMBL/GenBank/DDBJ databases">
        <authorList>
            <person name="de Groot N.N."/>
        </authorList>
    </citation>
    <scope>NUCLEOTIDE SEQUENCE</scope>
</reference>
<organism evidence="7">
    <name type="scientific">hydrothermal vent metagenome</name>
    <dbReference type="NCBI Taxonomy" id="652676"/>
    <lineage>
        <taxon>unclassified sequences</taxon>
        <taxon>metagenomes</taxon>
        <taxon>ecological metagenomes</taxon>
    </lineage>
</organism>
<gene>
    <name evidence="7" type="ORF">MNB_SV-6-496</name>
</gene>
<dbReference type="GO" id="GO:0016740">
    <property type="term" value="F:transferase activity"/>
    <property type="evidence" value="ECO:0007669"/>
    <property type="project" value="UniProtKB-KW"/>
</dbReference>
<dbReference type="CDD" id="cd16913">
    <property type="entry name" value="YkuD_like"/>
    <property type="match status" value="1"/>
</dbReference>
<comment type="pathway">
    <text evidence="1">Cell wall biogenesis; peptidoglycan biosynthesis.</text>
</comment>
<sequence length="204" mass="23728">MKRVIISIVLLSLFLSAQHRELIPLSKTDFLAIDKQGRETRVDMAGKDFILVSVREEESDGRFYAVDRDGTVWLSGGISSGEEIGYTPSGVWSVLRKIRYYTSKKYPEEDGSNNMNYSLFFTNSGHALHEGSINFSSHGCIHVDTKDISRLFHWAWVGMPVLVTRNRYMKYARPDLARIYKVEKKYRRKRRNVNEQNSIHTFRR</sequence>
<evidence type="ECO:0000259" key="6">
    <source>
        <dbReference type="PROSITE" id="PS52029"/>
    </source>
</evidence>
<dbReference type="InterPro" id="IPR050979">
    <property type="entry name" value="LD-transpeptidase"/>
</dbReference>
<dbReference type="GO" id="GO:0005576">
    <property type="term" value="C:extracellular region"/>
    <property type="evidence" value="ECO:0007669"/>
    <property type="project" value="TreeGrafter"/>
</dbReference>
<dbReference type="InterPro" id="IPR038063">
    <property type="entry name" value="Transpep_catalytic_dom"/>
</dbReference>
<evidence type="ECO:0000256" key="3">
    <source>
        <dbReference type="ARBA" id="ARBA00022960"/>
    </source>
</evidence>
<evidence type="ECO:0000313" key="7">
    <source>
        <dbReference type="EMBL" id="SFV62707.1"/>
    </source>
</evidence>
<dbReference type="PROSITE" id="PS52029">
    <property type="entry name" value="LD_TPASE"/>
    <property type="match status" value="1"/>
</dbReference>
<evidence type="ECO:0000256" key="5">
    <source>
        <dbReference type="ARBA" id="ARBA00023316"/>
    </source>
</evidence>
<evidence type="ECO:0000256" key="1">
    <source>
        <dbReference type="ARBA" id="ARBA00004752"/>
    </source>
</evidence>
<dbReference type="GO" id="GO:0018104">
    <property type="term" value="P:peptidoglycan-protein cross-linking"/>
    <property type="evidence" value="ECO:0007669"/>
    <property type="project" value="TreeGrafter"/>
</dbReference>
<keyword evidence="2" id="KW-0808">Transferase</keyword>
<dbReference type="InterPro" id="IPR005490">
    <property type="entry name" value="LD_TPept_cat_dom"/>
</dbReference>
<accession>A0A1W1CAD3</accession>
<evidence type="ECO:0000256" key="4">
    <source>
        <dbReference type="ARBA" id="ARBA00022984"/>
    </source>
</evidence>
<keyword evidence="4" id="KW-0573">Peptidoglycan synthesis</keyword>
<proteinExistence type="predicted"/>
<dbReference type="PANTHER" id="PTHR30582">
    <property type="entry name" value="L,D-TRANSPEPTIDASE"/>
    <property type="match status" value="1"/>
</dbReference>
<feature type="domain" description="L,D-TPase catalytic" evidence="6">
    <location>
        <begin position="52"/>
        <end position="164"/>
    </location>
</feature>
<protein>
    <recommendedName>
        <fullName evidence="6">L,D-TPase catalytic domain-containing protein</fullName>
    </recommendedName>
</protein>
<keyword evidence="5" id="KW-0961">Cell wall biogenesis/degradation</keyword>
<dbReference type="PANTHER" id="PTHR30582:SF2">
    <property type="entry name" value="L,D-TRANSPEPTIDASE YCIB-RELATED"/>
    <property type="match status" value="1"/>
</dbReference>
<name>A0A1W1CAD3_9ZZZZ</name>
<dbReference type="AlphaFoldDB" id="A0A1W1CAD3"/>
<evidence type="ECO:0000256" key="2">
    <source>
        <dbReference type="ARBA" id="ARBA00022679"/>
    </source>
</evidence>
<dbReference type="UniPathway" id="UPA00219"/>
<dbReference type="GO" id="GO:0008360">
    <property type="term" value="P:regulation of cell shape"/>
    <property type="evidence" value="ECO:0007669"/>
    <property type="project" value="UniProtKB-KW"/>
</dbReference>
<dbReference type="SUPFAM" id="SSF141523">
    <property type="entry name" value="L,D-transpeptidase catalytic domain-like"/>
    <property type="match status" value="1"/>
</dbReference>